<feature type="transmembrane region" description="Helical" evidence="1">
    <location>
        <begin position="6"/>
        <end position="28"/>
    </location>
</feature>
<dbReference type="STRING" id="115433.SAMN05421835_101180"/>
<gene>
    <name evidence="2" type="ORF">SAMN05421835_101180</name>
</gene>
<keyword evidence="1" id="KW-1133">Transmembrane helix</keyword>
<accession>A0A1I3JL56</accession>
<protein>
    <submittedName>
        <fullName evidence="2">Uncharacterized protein</fullName>
    </submittedName>
</protein>
<name>A0A1I3JL56_9PSEU</name>
<evidence type="ECO:0000313" key="2">
    <source>
        <dbReference type="EMBL" id="SFI60886.1"/>
    </source>
</evidence>
<keyword evidence="1" id="KW-0472">Membrane</keyword>
<keyword evidence="3" id="KW-1185">Reference proteome</keyword>
<dbReference type="AlphaFoldDB" id="A0A1I3JL56"/>
<dbReference type="Proteomes" id="UP000199025">
    <property type="component" value="Unassembled WGS sequence"/>
</dbReference>
<proteinExistence type="predicted"/>
<keyword evidence="1" id="KW-0812">Transmembrane</keyword>
<dbReference type="EMBL" id="FORP01000001">
    <property type="protein sequence ID" value="SFI60886.1"/>
    <property type="molecule type" value="Genomic_DNA"/>
</dbReference>
<evidence type="ECO:0000256" key="1">
    <source>
        <dbReference type="SAM" id="Phobius"/>
    </source>
</evidence>
<evidence type="ECO:0000313" key="3">
    <source>
        <dbReference type="Proteomes" id="UP000199025"/>
    </source>
</evidence>
<organism evidence="2 3">
    <name type="scientific">Amycolatopsis sacchari</name>
    <dbReference type="NCBI Taxonomy" id="115433"/>
    <lineage>
        <taxon>Bacteria</taxon>
        <taxon>Bacillati</taxon>
        <taxon>Actinomycetota</taxon>
        <taxon>Actinomycetes</taxon>
        <taxon>Pseudonocardiales</taxon>
        <taxon>Pseudonocardiaceae</taxon>
        <taxon>Amycolatopsis</taxon>
    </lineage>
</organism>
<reference evidence="2 3" key="1">
    <citation type="submission" date="2016-10" db="EMBL/GenBank/DDBJ databases">
        <authorList>
            <person name="de Groot N.N."/>
        </authorList>
    </citation>
    <scope>NUCLEOTIDE SEQUENCE [LARGE SCALE GENOMIC DNA]</scope>
    <source>
        <strain evidence="2 3">DSM 44468</strain>
    </source>
</reference>
<sequence>MLQTDGLDILIAWVVFGALLAALGFVLLRHGAGGEDDRK</sequence>